<evidence type="ECO:0000256" key="3">
    <source>
        <dbReference type="ARBA" id="ARBA00022630"/>
    </source>
</evidence>
<dbReference type="Gene3D" id="3.40.50.620">
    <property type="entry name" value="HUPs"/>
    <property type="match status" value="1"/>
</dbReference>
<evidence type="ECO:0000256" key="10">
    <source>
        <dbReference type="ARBA" id="ARBA00031145"/>
    </source>
</evidence>
<evidence type="ECO:0000256" key="12">
    <source>
        <dbReference type="ARBA" id="ARBA00049494"/>
    </source>
</evidence>
<sequence>MEFPGPLKSGLALLKEARPNVIPVFMGSRATDPRGKYMKSHVEYTDADWPRVLRVCPILNWTYTDVWKTLRGLCIPYCTLYDQGYTSLGGRESTQKNPLLRIVTKTGAEM</sequence>
<keyword evidence="3" id="KW-0285">Flavoprotein</keyword>
<proteinExistence type="predicted"/>
<comment type="pathway">
    <text evidence="1">Cofactor biosynthesis; FAD biosynthesis; FAD from FMN: step 1/1.</text>
</comment>
<dbReference type="GO" id="GO:0006747">
    <property type="term" value="P:FAD biosynthetic process"/>
    <property type="evidence" value="ECO:0007669"/>
    <property type="project" value="TreeGrafter"/>
</dbReference>
<accession>A0A2A2KZY6</accession>
<comment type="catalytic activity">
    <reaction evidence="12">
        <text>FMN + ATP + H(+) = FAD + diphosphate</text>
        <dbReference type="Rhea" id="RHEA:17237"/>
        <dbReference type="ChEBI" id="CHEBI:15378"/>
        <dbReference type="ChEBI" id="CHEBI:30616"/>
        <dbReference type="ChEBI" id="CHEBI:33019"/>
        <dbReference type="ChEBI" id="CHEBI:57692"/>
        <dbReference type="ChEBI" id="CHEBI:58210"/>
        <dbReference type="EC" id="2.7.7.2"/>
    </reaction>
</comment>
<comment type="caution">
    <text evidence="14">The sequence shown here is derived from an EMBL/GenBank/DDBJ whole genome shotgun (WGS) entry which is preliminary data.</text>
</comment>
<evidence type="ECO:0000256" key="5">
    <source>
        <dbReference type="ARBA" id="ARBA00022679"/>
    </source>
</evidence>
<dbReference type="OrthoDB" id="270728at2759"/>
<reference evidence="14 15" key="1">
    <citation type="journal article" date="2017" name="Curr. Biol.">
        <title>Genome architecture and evolution of a unichromosomal asexual nematode.</title>
        <authorList>
            <person name="Fradin H."/>
            <person name="Zegar C."/>
            <person name="Gutwein M."/>
            <person name="Lucas J."/>
            <person name="Kovtun M."/>
            <person name="Corcoran D."/>
            <person name="Baugh L.R."/>
            <person name="Kiontke K."/>
            <person name="Gunsalus K."/>
            <person name="Fitch D.H."/>
            <person name="Piano F."/>
        </authorList>
    </citation>
    <scope>NUCLEOTIDE SEQUENCE [LARGE SCALE GENOMIC DNA]</scope>
    <source>
        <strain evidence="14">PF1309</strain>
    </source>
</reference>
<evidence type="ECO:0000256" key="9">
    <source>
        <dbReference type="ARBA" id="ARBA00022840"/>
    </source>
</evidence>
<dbReference type="PANTHER" id="PTHR23293:SF9">
    <property type="entry name" value="FAD SYNTHASE"/>
    <property type="match status" value="1"/>
</dbReference>
<keyword evidence="7" id="KW-0547">Nucleotide-binding</keyword>
<evidence type="ECO:0000313" key="15">
    <source>
        <dbReference type="Proteomes" id="UP000218231"/>
    </source>
</evidence>
<dbReference type="InterPro" id="IPR002500">
    <property type="entry name" value="PAPS_reduct_dom"/>
</dbReference>
<dbReference type="SUPFAM" id="SSF52402">
    <property type="entry name" value="Adenine nucleotide alpha hydrolases-like"/>
    <property type="match status" value="1"/>
</dbReference>
<dbReference type="EMBL" id="LIAE01007396">
    <property type="protein sequence ID" value="PAV79576.1"/>
    <property type="molecule type" value="Genomic_DNA"/>
</dbReference>
<dbReference type="PANTHER" id="PTHR23293">
    <property type="entry name" value="FAD SYNTHETASE-RELATED FMN ADENYLYLTRANSFERASE"/>
    <property type="match status" value="1"/>
</dbReference>
<name>A0A2A2KZY6_9BILA</name>
<evidence type="ECO:0000256" key="1">
    <source>
        <dbReference type="ARBA" id="ARBA00004726"/>
    </source>
</evidence>
<evidence type="ECO:0000259" key="13">
    <source>
        <dbReference type="Pfam" id="PF01507"/>
    </source>
</evidence>
<evidence type="ECO:0000256" key="11">
    <source>
        <dbReference type="ARBA" id="ARBA00031871"/>
    </source>
</evidence>
<keyword evidence="4" id="KW-0288">FMN</keyword>
<evidence type="ECO:0000313" key="14">
    <source>
        <dbReference type="EMBL" id="PAV79576.1"/>
    </source>
</evidence>
<keyword evidence="8" id="KW-0274">FAD</keyword>
<dbReference type="GO" id="GO:0005524">
    <property type="term" value="F:ATP binding"/>
    <property type="evidence" value="ECO:0007669"/>
    <property type="project" value="UniProtKB-KW"/>
</dbReference>
<dbReference type="Proteomes" id="UP000218231">
    <property type="component" value="Unassembled WGS sequence"/>
</dbReference>
<feature type="domain" description="Phosphoadenosine phosphosulphate reductase" evidence="13">
    <location>
        <begin position="20"/>
        <end position="95"/>
    </location>
</feature>
<evidence type="ECO:0000256" key="8">
    <source>
        <dbReference type="ARBA" id="ARBA00022827"/>
    </source>
</evidence>
<keyword evidence="6" id="KW-0548">Nucleotidyltransferase</keyword>
<evidence type="ECO:0000256" key="7">
    <source>
        <dbReference type="ARBA" id="ARBA00022741"/>
    </source>
</evidence>
<evidence type="ECO:0000256" key="6">
    <source>
        <dbReference type="ARBA" id="ARBA00022695"/>
    </source>
</evidence>
<dbReference type="AlphaFoldDB" id="A0A2A2KZY6"/>
<protein>
    <recommendedName>
        <fullName evidence="2">FAD synthase</fullName>
        <ecNumber evidence="2">2.7.7.2</ecNumber>
    </recommendedName>
    <alternativeName>
        <fullName evidence="10">FAD pyrophosphorylase</fullName>
    </alternativeName>
    <alternativeName>
        <fullName evidence="11">FMN adenylyltransferase</fullName>
    </alternativeName>
</protein>
<keyword evidence="9" id="KW-0067">ATP-binding</keyword>
<dbReference type="STRING" id="2018661.A0A2A2KZY6"/>
<evidence type="ECO:0000256" key="4">
    <source>
        <dbReference type="ARBA" id="ARBA00022643"/>
    </source>
</evidence>
<dbReference type="EC" id="2.7.7.2" evidence="2"/>
<gene>
    <name evidence="14" type="ORF">WR25_23983</name>
</gene>
<dbReference type="InterPro" id="IPR014729">
    <property type="entry name" value="Rossmann-like_a/b/a_fold"/>
</dbReference>
<evidence type="ECO:0000256" key="2">
    <source>
        <dbReference type="ARBA" id="ARBA00012393"/>
    </source>
</evidence>
<keyword evidence="15" id="KW-1185">Reference proteome</keyword>
<keyword evidence="5" id="KW-0808">Transferase</keyword>
<dbReference type="GO" id="GO:0003919">
    <property type="term" value="F:FMN adenylyltransferase activity"/>
    <property type="evidence" value="ECO:0007669"/>
    <property type="project" value="UniProtKB-EC"/>
</dbReference>
<dbReference type="Pfam" id="PF01507">
    <property type="entry name" value="PAPS_reduct"/>
    <property type="match status" value="1"/>
</dbReference>
<organism evidence="14 15">
    <name type="scientific">Diploscapter pachys</name>
    <dbReference type="NCBI Taxonomy" id="2018661"/>
    <lineage>
        <taxon>Eukaryota</taxon>
        <taxon>Metazoa</taxon>
        <taxon>Ecdysozoa</taxon>
        <taxon>Nematoda</taxon>
        <taxon>Chromadorea</taxon>
        <taxon>Rhabditida</taxon>
        <taxon>Rhabditina</taxon>
        <taxon>Rhabditomorpha</taxon>
        <taxon>Rhabditoidea</taxon>
        <taxon>Rhabditidae</taxon>
        <taxon>Diploscapter</taxon>
    </lineage>
</organism>